<evidence type="ECO:0000313" key="2">
    <source>
        <dbReference type="EMBL" id="KAK2089879.1"/>
    </source>
</evidence>
<gene>
    <name evidence="2" type="ORF">P7K49_032545</name>
</gene>
<evidence type="ECO:0000313" key="3">
    <source>
        <dbReference type="Proteomes" id="UP001266305"/>
    </source>
</evidence>
<organism evidence="2 3">
    <name type="scientific">Saguinus oedipus</name>
    <name type="common">Cotton-top tamarin</name>
    <name type="synonym">Oedipomidas oedipus</name>
    <dbReference type="NCBI Taxonomy" id="9490"/>
    <lineage>
        <taxon>Eukaryota</taxon>
        <taxon>Metazoa</taxon>
        <taxon>Chordata</taxon>
        <taxon>Craniata</taxon>
        <taxon>Vertebrata</taxon>
        <taxon>Euteleostomi</taxon>
        <taxon>Mammalia</taxon>
        <taxon>Eutheria</taxon>
        <taxon>Euarchontoglires</taxon>
        <taxon>Primates</taxon>
        <taxon>Haplorrhini</taxon>
        <taxon>Platyrrhini</taxon>
        <taxon>Cebidae</taxon>
        <taxon>Callitrichinae</taxon>
        <taxon>Saguinus</taxon>
    </lineage>
</organism>
<reference evidence="2 3" key="1">
    <citation type="submission" date="2023-05" db="EMBL/GenBank/DDBJ databases">
        <title>B98-5 Cell Line De Novo Hybrid Assembly: An Optical Mapping Approach.</title>
        <authorList>
            <person name="Kananen K."/>
            <person name="Auerbach J.A."/>
            <person name="Kautto E."/>
            <person name="Blachly J.S."/>
        </authorList>
    </citation>
    <scope>NUCLEOTIDE SEQUENCE [LARGE SCALE GENOMIC DNA]</scope>
    <source>
        <strain evidence="2">B95-8</strain>
        <tissue evidence="2">Cell line</tissue>
    </source>
</reference>
<keyword evidence="3" id="KW-1185">Reference proteome</keyword>
<proteinExistence type="predicted"/>
<dbReference type="EMBL" id="JASSZA010000018">
    <property type="protein sequence ID" value="KAK2089879.1"/>
    <property type="molecule type" value="Genomic_DNA"/>
</dbReference>
<name>A0ABQ9TYJ3_SAGOE</name>
<comment type="caution">
    <text evidence="2">The sequence shown here is derived from an EMBL/GenBank/DDBJ whole genome shotgun (WGS) entry which is preliminary data.</text>
</comment>
<feature type="compositionally biased region" description="Basic and acidic residues" evidence="1">
    <location>
        <begin position="83"/>
        <end position="139"/>
    </location>
</feature>
<feature type="region of interest" description="Disordered" evidence="1">
    <location>
        <begin position="1"/>
        <end position="154"/>
    </location>
</feature>
<feature type="compositionally biased region" description="Polar residues" evidence="1">
    <location>
        <begin position="141"/>
        <end position="154"/>
    </location>
</feature>
<accession>A0ABQ9TYJ3</accession>
<evidence type="ECO:0000256" key="1">
    <source>
        <dbReference type="SAM" id="MobiDB-lite"/>
    </source>
</evidence>
<dbReference type="Proteomes" id="UP001266305">
    <property type="component" value="Unassembled WGS sequence"/>
</dbReference>
<feature type="compositionally biased region" description="Polar residues" evidence="1">
    <location>
        <begin position="21"/>
        <end position="40"/>
    </location>
</feature>
<protein>
    <submittedName>
        <fullName evidence="2">Uncharacterized protein</fullName>
    </submittedName>
</protein>
<sequence length="154" mass="17109">MEVRGPSLGDTKYSPRREPSSAFTLSSRAPGTDPSKSNRLLPTLRSARKPLRPHPGTHPASEAVDADSHHTQADGITRHLRKTSSEKGDSIHQGKESNTRPGANEERKAHTHLSEVRDPHYPRMRVCEEQAKDKKEPKMQNHPNKTQVSTDAGK</sequence>